<evidence type="ECO:0000313" key="7">
    <source>
        <dbReference type="Proteomes" id="UP001318860"/>
    </source>
</evidence>
<dbReference type="Pfam" id="PF00201">
    <property type="entry name" value="UDPGT"/>
    <property type="match status" value="1"/>
</dbReference>
<evidence type="ECO:0000256" key="3">
    <source>
        <dbReference type="RuleBase" id="RU003718"/>
    </source>
</evidence>
<reference evidence="6 7" key="1">
    <citation type="journal article" date="2021" name="Comput. Struct. Biotechnol. J.">
        <title>De novo genome assembly of the potent medicinal plant Rehmannia glutinosa using nanopore technology.</title>
        <authorList>
            <person name="Ma L."/>
            <person name="Dong C."/>
            <person name="Song C."/>
            <person name="Wang X."/>
            <person name="Zheng X."/>
            <person name="Niu Y."/>
            <person name="Chen S."/>
            <person name="Feng W."/>
        </authorList>
    </citation>
    <scope>NUCLEOTIDE SEQUENCE [LARGE SCALE GENOMIC DNA]</scope>
    <source>
        <strain evidence="6">DH-2019</strain>
    </source>
</reference>
<organism evidence="6 7">
    <name type="scientific">Rehmannia glutinosa</name>
    <name type="common">Chinese foxglove</name>
    <dbReference type="NCBI Taxonomy" id="99300"/>
    <lineage>
        <taxon>Eukaryota</taxon>
        <taxon>Viridiplantae</taxon>
        <taxon>Streptophyta</taxon>
        <taxon>Embryophyta</taxon>
        <taxon>Tracheophyta</taxon>
        <taxon>Spermatophyta</taxon>
        <taxon>Magnoliopsida</taxon>
        <taxon>eudicotyledons</taxon>
        <taxon>Gunneridae</taxon>
        <taxon>Pentapetalae</taxon>
        <taxon>asterids</taxon>
        <taxon>lamiids</taxon>
        <taxon>Lamiales</taxon>
        <taxon>Orobanchaceae</taxon>
        <taxon>Rehmannieae</taxon>
        <taxon>Rehmannia</taxon>
    </lineage>
</organism>
<sequence>MGKQVAHVLVIPYPAQGHINPVLAFAKRLASNGLLVTVITTTSVTKSAKVSLCASITIDNISDGSEDVSEHETIEGYFKRFKAVVTQNLAKYIDAHKSYACPAKVVVYDSSMPWILDIAHDRGLLGASFFTQSCGVCAIYYHLRQGTIKFPYKEDSDVSLPCLPALEANDLPSFFEVIDPKHTVMNLLADQFLNLEKVLDWMKSRWPIKTIGPTFSLLNTDTNHSDNKINHMINLFEPKSEACTKWLDSRETSSVVYVSFGSIASLGKEQMEELAHGLITSNCHFLWVVRASEKDKLPINFASEKGLIIDWCHQTDVLAHPALACFMTHCGWNSTLEALSNGVPIIAVPQWVDQHTNAKFIEDVWRVGVRVRRCKNGIVGREEIAMCVEQFVSGDDKGVELKRNACRWKELANEAVQNGGTSANNIEDFVTELLWS</sequence>
<evidence type="ECO:0000256" key="4">
    <source>
        <dbReference type="RuleBase" id="RU362057"/>
    </source>
</evidence>
<evidence type="ECO:0000313" key="6">
    <source>
        <dbReference type="EMBL" id="KAK6116775.1"/>
    </source>
</evidence>
<dbReference type="SUPFAM" id="SSF53756">
    <property type="entry name" value="UDP-Glycosyltransferase/glycogen phosphorylase"/>
    <property type="match status" value="1"/>
</dbReference>
<dbReference type="EC" id="2.4.1.-" evidence="4"/>
<evidence type="ECO:0000259" key="5">
    <source>
        <dbReference type="Pfam" id="PF26168"/>
    </source>
</evidence>
<dbReference type="CDD" id="cd03784">
    <property type="entry name" value="GT1_Gtf-like"/>
    <property type="match status" value="1"/>
</dbReference>
<feature type="domain" description="Glycosyltransferase N-terminal" evidence="5">
    <location>
        <begin position="8"/>
        <end position="51"/>
    </location>
</feature>
<dbReference type="EMBL" id="JABTTQ020003483">
    <property type="protein sequence ID" value="KAK6116775.1"/>
    <property type="molecule type" value="Genomic_DNA"/>
</dbReference>
<proteinExistence type="inferred from homology"/>
<dbReference type="PROSITE" id="PS00375">
    <property type="entry name" value="UDPGT"/>
    <property type="match status" value="1"/>
</dbReference>
<dbReference type="Proteomes" id="UP001318860">
    <property type="component" value="Unassembled WGS sequence"/>
</dbReference>
<dbReference type="InterPro" id="IPR058980">
    <property type="entry name" value="Glyco_transf_N"/>
</dbReference>
<accession>A0ABR0U3I8</accession>
<keyword evidence="3" id="KW-0328">Glycosyltransferase</keyword>
<name>A0ABR0U3I8_REHGL</name>
<comment type="caution">
    <text evidence="6">The sequence shown here is derived from an EMBL/GenBank/DDBJ whole genome shotgun (WGS) entry which is preliminary data.</text>
</comment>
<gene>
    <name evidence="6" type="ORF">DH2020_049508</name>
</gene>
<dbReference type="InterPro" id="IPR035595">
    <property type="entry name" value="UDP_glycos_trans_CS"/>
</dbReference>
<dbReference type="PANTHER" id="PTHR11926">
    <property type="entry name" value="GLUCOSYL/GLUCURONOSYL TRANSFERASES"/>
    <property type="match status" value="1"/>
</dbReference>
<comment type="similarity">
    <text evidence="1 3">Belongs to the UDP-glycosyltransferase family.</text>
</comment>
<evidence type="ECO:0000256" key="1">
    <source>
        <dbReference type="ARBA" id="ARBA00009995"/>
    </source>
</evidence>
<dbReference type="InterPro" id="IPR002213">
    <property type="entry name" value="UDP_glucos_trans"/>
</dbReference>
<dbReference type="PANTHER" id="PTHR11926:SF1560">
    <property type="entry name" value="UDP-GLYCOSYLTRANSFERASE 74E1-RELATED"/>
    <property type="match status" value="1"/>
</dbReference>
<dbReference type="Pfam" id="PF26168">
    <property type="entry name" value="Glyco_transf_N"/>
    <property type="match status" value="1"/>
</dbReference>
<dbReference type="Gene3D" id="3.40.50.2000">
    <property type="entry name" value="Glycogen Phosphorylase B"/>
    <property type="match status" value="2"/>
</dbReference>
<keyword evidence="7" id="KW-1185">Reference proteome</keyword>
<keyword evidence="2 3" id="KW-0808">Transferase</keyword>
<evidence type="ECO:0000256" key="2">
    <source>
        <dbReference type="ARBA" id="ARBA00022679"/>
    </source>
</evidence>
<protein>
    <recommendedName>
        <fullName evidence="4">Glycosyltransferase</fullName>
        <ecNumber evidence="4">2.4.1.-</ecNumber>
    </recommendedName>
</protein>